<accession>A0A3P3YA27</accession>
<evidence type="ECO:0000256" key="11">
    <source>
        <dbReference type="SAM" id="MobiDB-lite"/>
    </source>
</evidence>
<gene>
    <name evidence="12" type="ORF">PLBR_LOCUS4237</name>
</gene>
<keyword evidence="3" id="KW-0813">Transport</keyword>
<dbReference type="Proteomes" id="UP000290189">
    <property type="component" value="Unassembled WGS sequence"/>
</dbReference>
<name>A0A3P3YA27_PLABS</name>
<evidence type="ECO:0000256" key="10">
    <source>
        <dbReference type="ARBA" id="ARBA00023136"/>
    </source>
</evidence>
<geneLocation type="mitochondrion" evidence="12"/>
<dbReference type="SUPFAM" id="SSF81514">
    <property type="entry name" value="Subunit X (non-heme 7 kDa protein) of cytochrome bc1 complex (Ubiquinol-cytochrome c reductase)"/>
    <property type="match status" value="1"/>
</dbReference>
<dbReference type="Pfam" id="PF05365">
    <property type="entry name" value="UCR_UQCRX_QCR9"/>
    <property type="match status" value="1"/>
</dbReference>
<keyword evidence="6" id="KW-0999">Mitochondrion inner membrane</keyword>
<evidence type="ECO:0008006" key="14">
    <source>
        <dbReference type="Google" id="ProtNLM"/>
    </source>
</evidence>
<keyword evidence="10" id="KW-0472">Membrane</keyword>
<keyword evidence="9 12" id="KW-0496">Mitochondrion</keyword>
<dbReference type="GO" id="GO:0006122">
    <property type="term" value="P:mitochondrial electron transport, ubiquinol to cytochrome c"/>
    <property type="evidence" value="ECO:0007669"/>
    <property type="project" value="InterPro"/>
</dbReference>
<comment type="similarity">
    <text evidence="2">Belongs to the UQCR10/QCR9 family.</text>
</comment>
<evidence type="ECO:0000256" key="3">
    <source>
        <dbReference type="ARBA" id="ARBA00022448"/>
    </source>
</evidence>
<dbReference type="EMBL" id="OVEO01000007">
    <property type="protein sequence ID" value="SPQ97022.1"/>
    <property type="molecule type" value="Genomic_DNA"/>
</dbReference>
<dbReference type="PANTHER" id="PTHR12980:SF0">
    <property type="entry name" value="CYTOCHROME B-C1 COMPLEX SUBUNIT 9"/>
    <property type="match status" value="1"/>
</dbReference>
<evidence type="ECO:0000256" key="5">
    <source>
        <dbReference type="ARBA" id="ARBA00022692"/>
    </source>
</evidence>
<dbReference type="GO" id="GO:0005743">
    <property type="term" value="C:mitochondrial inner membrane"/>
    <property type="evidence" value="ECO:0007669"/>
    <property type="project" value="UniProtKB-SubCell"/>
</dbReference>
<evidence type="ECO:0000256" key="1">
    <source>
        <dbReference type="ARBA" id="ARBA00004434"/>
    </source>
</evidence>
<evidence type="ECO:0000256" key="6">
    <source>
        <dbReference type="ARBA" id="ARBA00022792"/>
    </source>
</evidence>
<organism evidence="12 13">
    <name type="scientific">Plasmodiophora brassicae</name>
    <name type="common">Clubroot disease agent</name>
    <dbReference type="NCBI Taxonomy" id="37360"/>
    <lineage>
        <taxon>Eukaryota</taxon>
        <taxon>Sar</taxon>
        <taxon>Rhizaria</taxon>
        <taxon>Endomyxa</taxon>
        <taxon>Phytomyxea</taxon>
        <taxon>Plasmodiophorida</taxon>
        <taxon>Plasmodiophoridae</taxon>
        <taxon>Plasmodiophora</taxon>
    </lineage>
</organism>
<evidence type="ECO:0000256" key="8">
    <source>
        <dbReference type="ARBA" id="ARBA00022989"/>
    </source>
</evidence>
<feature type="compositionally biased region" description="Acidic residues" evidence="11">
    <location>
        <begin position="205"/>
        <end position="216"/>
    </location>
</feature>
<dbReference type="AlphaFoldDB" id="A0A3P3YA27"/>
<sequence length="216" mass="24414">MSSEAALPHLRRVDQRRINQDQQRRRDSRPGRQGLPVAASTMRALFFYVNICRCPAGLTKRRVHLMSSANQHETWHHTVGGPLEKWSAVNAVVMRRAAAMVMMRAGPSVRVGARRYASGSAVLEGVYNRFMKSNVAYVTSIIIVGVIVEQLYDRGFDSLWKYHNRGKLFEDMIHHAVVEQPEEEEEEDVEEHQQDEDAGAAAADGQEDELADQVET</sequence>
<dbReference type="InterPro" id="IPR008027">
    <property type="entry name" value="QCR9"/>
</dbReference>
<reference evidence="12 13" key="1">
    <citation type="submission" date="2018-03" db="EMBL/GenBank/DDBJ databases">
        <authorList>
            <person name="Fogelqvist J."/>
        </authorList>
    </citation>
    <scope>NUCLEOTIDE SEQUENCE [LARGE SCALE GENOMIC DNA]</scope>
</reference>
<evidence type="ECO:0000313" key="13">
    <source>
        <dbReference type="Proteomes" id="UP000290189"/>
    </source>
</evidence>
<protein>
    <recommendedName>
        <fullName evidence="14">Cytochrome b-c1 complex subunit 9</fullName>
    </recommendedName>
</protein>
<keyword evidence="4" id="KW-0679">Respiratory chain</keyword>
<evidence type="ECO:0000256" key="9">
    <source>
        <dbReference type="ARBA" id="ARBA00023128"/>
    </source>
</evidence>
<evidence type="ECO:0000256" key="7">
    <source>
        <dbReference type="ARBA" id="ARBA00022982"/>
    </source>
</evidence>
<feature type="compositionally biased region" description="Basic and acidic residues" evidence="11">
    <location>
        <begin position="11"/>
        <end position="30"/>
    </location>
</feature>
<feature type="region of interest" description="Disordered" evidence="11">
    <location>
        <begin position="1"/>
        <end position="34"/>
    </location>
</feature>
<comment type="subcellular location">
    <subcellularLocation>
        <location evidence="1">Mitochondrion inner membrane</location>
        <topology evidence="1">Single-pass membrane protein</topology>
    </subcellularLocation>
</comment>
<evidence type="ECO:0000313" key="12">
    <source>
        <dbReference type="EMBL" id="SPQ97022.1"/>
    </source>
</evidence>
<feature type="compositionally biased region" description="Acidic residues" evidence="11">
    <location>
        <begin position="180"/>
        <end position="198"/>
    </location>
</feature>
<keyword evidence="5" id="KW-0812">Transmembrane</keyword>
<dbReference type="Gene3D" id="1.20.5.260">
    <property type="entry name" value="Cytochrome b-c1 complex subunit 9"/>
    <property type="match status" value="1"/>
</dbReference>
<dbReference type="GO" id="GO:0045275">
    <property type="term" value="C:respiratory chain complex III"/>
    <property type="evidence" value="ECO:0007669"/>
    <property type="project" value="InterPro"/>
</dbReference>
<dbReference type="PANTHER" id="PTHR12980">
    <property type="entry name" value="UBIQUINOL-CYTOCHROME C REDUCTASE COMPLEX, SUBUNIT X"/>
    <property type="match status" value="1"/>
</dbReference>
<keyword evidence="7" id="KW-0249">Electron transport</keyword>
<evidence type="ECO:0000256" key="4">
    <source>
        <dbReference type="ARBA" id="ARBA00022660"/>
    </source>
</evidence>
<proteinExistence type="inferred from homology"/>
<evidence type="ECO:0000256" key="2">
    <source>
        <dbReference type="ARBA" id="ARBA00007856"/>
    </source>
</evidence>
<dbReference type="InterPro" id="IPR036656">
    <property type="entry name" value="QCR9_sf"/>
</dbReference>
<feature type="region of interest" description="Disordered" evidence="11">
    <location>
        <begin position="179"/>
        <end position="216"/>
    </location>
</feature>
<keyword evidence="8" id="KW-1133">Transmembrane helix</keyword>